<dbReference type="AlphaFoldDB" id="A0AA86NBP3"/>
<protein>
    <submittedName>
        <fullName evidence="2">Hypothetical_protein</fullName>
    </submittedName>
</protein>
<comment type="caution">
    <text evidence="1">The sequence shown here is derived from an EMBL/GenBank/DDBJ whole genome shotgun (WGS) entry which is preliminary data.</text>
</comment>
<dbReference type="Proteomes" id="UP001642409">
    <property type="component" value="Unassembled WGS sequence"/>
</dbReference>
<sequence length="169" mass="19060">MTHLTVTLSSVLRLNLIIPSSSHKSWQSTNPNLVTQQRFLKLISISYLIFQDCHSEQPPQTTYVSSALELTLLTSEVIFVTIFGTYLQNFIIQYIIVGKNLGARVLATTRSASKFRAGNNVITLQSVSSCSGAFTLESKTSAIYQLHKICVCVLLHCKFHTDFFLYYRE</sequence>
<evidence type="ECO:0000313" key="1">
    <source>
        <dbReference type="EMBL" id="CAI9916729.1"/>
    </source>
</evidence>
<name>A0AA86NBP3_9EUKA</name>
<accession>A0AA86NBP3</accession>
<dbReference type="EMBL" id="CATOUU010000109">
    <property type="protein sequence ID" value="CAI9916729.1"/>
    <property type="molecule type" value="Genomic_DNA"/>
</dbReference>
<gene>
    <name evidence="1" type="ORF">HINF_LOCUS4374</name>
    <name evidence="2" type="ORF">HINF_LOCUS67184</name>
</gene>
<proteinExistence type="predicted"/>
<evidence type="ECO:0000313" key="3">
    <source>
        <dbReference type="Proteomes" id="UP001642409"/>
    </source>
</evidence>
<organism evidence="1">
    <name type="scientific">Hexamita inflata</name>
    <dbReference type="NCBI Taxonomy" id="28002"/>
    <lineage>
        <taxon>Eukaryota</taxon>
        <taxon>Metamonada</taxon>
        <taxon>Diplomonadida</taxon>
        <taxon>Hexamitidae</taxon>
        <taxon>Hexamitinae</taxon>
        <taxon>Hexamita</taxon>
    </lineage>
</organism>
<evidence type="ECO:0000313" key="2">
    <source>
        <dbReference type="EMBL" id="CAL6093843.1"/>
    </source>
</evidence>
<reference evidence="2 3" key="2">
    <citation type="submission" date="2024-07" db="EMBL/GenBank/DDBJ databases">
        <authorList>
            <person name="Akdeniz Z."/>
        </authorList>
    </citation>
    <scope>NUCLEOTIDE SEQUENCE [LARGE SCALE GENOMIC DNA]</scope>
</reference>
<reference evidence="1" key="1">
    <citation type="submission" date="2023-06" db="EMBL/GenBank/DDBJ databases">
        <authorList>
            <person name="Kurt Z."/>
        </authorList>
    </citation>
    <scope>NUCLEOTIDE SEQUENCE</scope>
</reference>
<dbReference type="EMBL" id="CAXDID020000461">
    <property type="protein sequence ID" value="CAL6093843.1"/>
    <property type="molecule type" value="Genomic_DNA"/>
</dbReference>
<keyword evidence="3" id="KW-1185">Reference proteome</keyword>